<name>A0A060ABB1_9CAUD</name>
<dbReference type="KEGG" id="vg:19685865"/>
<dbReference type="GeneID" id="19685865"/>
<dbReference type="Proteomes" id="UP000026999">
    <property type="component" value="Segment"/>
</dbReference>
<dbReference type="OrthoDB" id="34803at10239"/>
<reference evidence="1 2" key="1">
    <citation type="journal article" date="2014" name="Genome Announc.">
        <title>Complete Genome Sequence of a Staphylococcus epidermidis Bacteriophage Isolated from the Anterior Nares of Humans.</title>
        <authorList>
            <person name="Aswani V.H."/>
            <person name="Tremblay D.M."/>
            <person name="Moineau S."/>
            <person name="Shukla S.K."/>
        </authorList>
    </citation>
    <scope>NUCLEOTIDE SEQUENCE [LARGE SCALE GENOMIC DNA]</scope>
</reference>
<dbReference type="EMBL" id="KJ804259">
    <property type="protein sequence ID" value="AIA64150.1"/>
    <property type="molecule type" value="Genomic_DNA"/>
</dbReference>
<dbReference type="RefSeq" id="YP_009042629.1">
    <property type="nucleotide sequence ID" value="NC_024355.1"/>
</dbReference>
<sequence>MGFDYYTHYGELLEEKVEEYLDNLIFKHENYGTIKNILKLDKQEADNKNEYLMVAFFTEVEKELEFRLDKVKLI</sequence>
<protein>
    <submittedName>
        <fullName evidence="1">Uncharacterized protein</fullName>
    </submittedName>
</protein>
<keyword evidence="2" id="KW-1185">Reference proteome</keyword>
<accession>A0A060ABB1</accession>
<evidence type="ECO:0000313" key="1">
    <source>
        <dbReference type="EMBL" id="AIA64150.1"/>
    </source>
</evidence>
<evidence type="ECO:0000313" key="2">
    <source>
        <dbReference type="Proteomes" id="UP000026999"/>
    </source>
</evidence>
<gene>
    <name evidence="1" type="ORF">PHAGE6E_124</name>
</gene>
<organism evidence="1 2">
    <name type="scientific">Staphylococcus phage 6ec</name>
    <dbReference type="NCBI Taxonomy" id="1500386"/>
    <lineage>
        <taxon>Viruses</taxon>
        <taxon>Duplodnaviria</taxon>
        <taxon>Heunggongvirae</taxon>
        <taxon>Uroviricota</taxon>
        <taxon>Caudoviricetes</taxon>
        <taxon>Sextaecvirus</taxon>
        <taxon>Sextaecvirus sextaec</taxon>
    </lineage>
</organism>
<proteinExistence type="predicted"/>